<comment type="caution">
    <text evidence="1">The sequence shown here is derived from an EMBL/GenBank/DDBJ whole genome shotgun (WGS) entry which is preliminary data.</text>
</comment>
<dbReference type="Proteomes" id="UP001597048">
    <property type="component" value="Unassembled WGS sequence"/>
</dbReference>
<gene>
    <name evidence="1" type="ORF">ACFQ1C_04830</name>
</gene>
<name>A0ABW3KER5_9GAMM</name>
<evidence type="ECO:0000313" key="1">
    <source>
        <dbReference type="EMBL" id="MFD1007483.1"/>
    </source>
</evidence>
<dbReference type="EMBL" id="JBHTJS010000014">
    <property type="protein sequence ID" value="MFD1007483.1"/>
    <property type="molecule type" value="Genomic_DNA"/>
</dbReference>
<keyword evidence="2" id="KW-1185">Reference proteome</keyword>
<dbReference type="RefSeq" id="WP_379557406.1">
    <property type="nucleotide sequence ID" value="NZ_JBHTJS010000014.1"/>
</dbReference>
<protein>
    <submittedName>
        <fullName evidence="1">Uncharacterized protein</fullName>
    </submittedName>
</protein>
<organism evidence="1 2">
    <name type="scientific">Oceanisphaera ostreae</name>
    <dbReference type="NCBI Taxonomy" id="914151"/>
    <lineage>
        <taxon>Bacteria</taxon>
        <taxon>Pseudomonadati</taxon>
        <taxon>Pseudomonadota</taxon>
        <taxon>Gammaproteobacteria</taxon>
        <taxon>Aeromonadales</taxon>
        <taxon>Aeromonadaceae</taxon>
        <taxon>Oceanisphaera</taxon>
    </lineage>
</organism>
<sequence>MNKISTNKLFSSSLKLWQNPKQLLSLAAFYWLGFSGMLFSKLTNVQTAHNKFGLHRFAGLSLRSSRSQGRYNVRRDHRWIVENKIS</sequence>
<reference evidence="2" key="1">
    <citation type="journal article" date="2019" name="Int. J. Syst. Evol. Microbiol.">
        <title>The Global Catalogue of Microorganisms (GCM) 10K type strain sequencing project: providing services to taxonomists for standard genome sequencing and annotation.</title>
        <authorList>
            <consortium name="The Broad Institute Genomics Platform"/>
            <consortium name="The Broad Institute Genome Sequencing Center for Infectious Disease"/>
            <person name="Wu L."/>
            <person name="Ma J."/>
        </authorList>
    </citation>
    <scope>NUCLEOTIDE SEQUENCE [LARGE SCALE GENOMIC DNA]</scope>
    <source>
        <strain evidence="2">CCUG 60525</strain>
    </source>
</reference>
<evidence type="ECO:0000313" key="2">
    <source>
        <dbReference type="Proteomes" id="UP001597048"/>
    </source>
</evidence>
<accession>A0ABW3KER5</accession>
<proteinExistence type="predicted"/>